<protein>
    <submittedName>
        <fullName evidence="4">Uncharacterized protein</fullName>
    </submittedName>
</protein>
<evidence type="ECO:0000313" key="4">
    <source>
        <dbReference type="EnsemblPlants" id="TraesCS1B02G031200.1.cds1"/>
    </source>
</evidence>
<dbReference type="GO" id="GO:0004867">
    <property type="term" value="F:serine-type endopeptidase inhibitor activity"/>
    <property type="evidence" value="ECO:0007669"/>
    <property type="project" value="UniProtKB-KW"/>
</dbReference>
<dbReference type="PaxDb" id="4565-Traes_1BS_B4BFA7C0E.1"/>
<proteinExistence type="inferred from homology"/>
<evidence type="ECO:0000256" key="3">
    <source>
        <dbReference type="ARBA" id="ARBA00022900"/>
    </source>
</evidence>
<evidence type="ECO:0000256" key="2">
    <source>
        <dbReference type="ARBA" id="ARBA00022690"/>
    </source>
</evidence>
<dbReference type="PANTHER" id="PTHR33091">
    <property type="entry name" value="PROTEIN, PUTATIVE, EXPRESSED-RELATED"/>
    <property type="match status" value="1"/>
</dbReference>
<evidence type="ECO:0000313" key="5">
    <source>
        <dbReference type="Proteomes" id="UP000019116"/>
    </source>
</evidence>
<accession>A0A3B5YRL6</accession>
<organism evidence="4">
    <name type="scientific">Triticum aestivum</name>
    <name type="common">Wheat</name>
    <dbReference type="NCBI Taxonomy" id="4565"/>
    <lineage>
        <taxon>Eukaryota</taxon>
        <taxon>Viridiplantae</taxon>
        <taxon>Streptophyta</taxon>
        <taxon>Embryophyta</taxon>
        <taxon>Tracheophyta</taxon>
        <taxon>Spermatophyta</taxon>
        <taxon>Magnoliopsida</taxon>
        <taxon>Liliopsida</taxon>
        <taxon>Poales</taxon>
        <taxon>Poaceae</taxon>
        <taxon>BOP clade</taxon>
        <taxon>Pooideae</taxon>
        <taxon>Triticodae</taxon>
        <taxon>Triticeae</taxon>
        <taxon>Triticinae</taxon>
        <taxon>Triticum</taxon>
    </lineage>
</organism>
<dbReference type="SUPFAM" id="SSF54654">
    <property type="entry name" value="CI-2 family of serine protease inhibitors"/>
    <property type="match status" value="1"/>
</dbReference>
<dbReference type="InterPro" id="IPR000864">
    <property type="entry name" value="Prot_inh_pot1"/>
</dbReference>
<reference evidence="4" key="1">
    <citation type="submission" date="2018-08" db="EMBL/GenBank/DDBJ databases">
        <authorList>
            <person name="Rossello M."/>
        </authorList>
    </citation>
    <scope>NUCLEOTIDE SEQUENCE [LARGE SCALE GENOMIC DNA]</scope>
    <source>
        <strain evidence="4">cv. Chinese Spring</strain>
    </source>
</reference>
<comment type="similarity">
    <text evidence="1">Belongs to the protease inhibitor I13 (potato type I serine protease inhibitor) family.</text>
</comment>
<keyword evidence="5" id="KW-1185">Reference proteome</keyword>
<dbReference type="GO" id="GO:0009611">
    <property type="term" value="P:response to wounding"/>
    <property type="evidence" value="ECO:0007669"/>
    <property type="project" value="InterPro"/>
</dbReference>
<dbReference type="STRING" id="4565.A0A3B5YRL6"/>
<dbReference type="PROSITE" id="PS00285">
    <property type="entry name" value="POTATO_INHIBITOR"/>
    <property type="match status" value="1"/>
</dbReference>
<sequence length="81" mass="8647">MSLTYIHPSVLELATKLSKSSWPELVGILASLAATQIAHDRPAAAIEVLPTGVPVTPDYNLERVRVFIDLNGIVAKTPVIG</sequence>
<dbReference type="Gramene" id="TraesJAG1B03G00191220.1">
    <property type="protein sequence ID" value="TraesJAG1B03G00191220.1.CDS1"/>
    <property type="gene ID" value="TraesJAG1B03G00191220"/>
</dbReference>
<evidence type="ECO:0000256" key="1">
    <source>
        <dbReference type="ARBA" id="ARBA00008210"/>
    </source>
</evidence>
<dbReference type="OMA" id="MSLTYIH"/>
<name>A0A3B5YRL6_WHEAT</name>
<dbReference type="Gramene" id="TraesCAD_scaffold_024897_01G000500.1">
    <property type="protein sequence ID" value="TraesCAD_scaffold_024897_01G000500.1"/>
    <property type="gene ID" value="TraesCAD_scaffold_024897_01G000500"/>
</dbReference>
<keyword evidence="3" id="KW-0722">Serine protease inhibitor</keyword>
<dbReference type="PRINTS" id="PR00292">
    <property type="entry name" value="POTATOINHBTR"/>
</dbReference>
<dbReference type="Gramene" id="TraesSYM1B03G00194910.1">
    <property type="protein sequence ID" value="TraesSYM1B03G00194910.1.CDS1"/>
    <property type="gene ID" value="TraesSYM1B03G00194910"/>
</dbReference>
<dbReference type="OrthoDB" id="648561at2759"/>
<dbReference type="Pfam" id="PF00280">
    <property type="entry name" value="potato_inhibit"/>
    <property type="match status" value="1"/>
</dbReference>
<dbReference type="PANTHER" id="PTHR33091:SF53">
    <property type="entry name" value="OS08G0441300 PROTEIN"/>
    <property type="match status" value="1"/>
</dbReference>
<reference evidence="4" key="2">
    <citation type="submission" date="2018-10" db="UniProtKB">
        <authorList>
            <consortium name="EnsemblPlants"/>
        </authorList>
    </citation>
    <scope>IDENTIFICATION</scope>
</reference>
<dbReference type="Gramene" id="TraesJUL1B03G00188480.1">
    <property type="protein sequence ID" value="TraesJUL1B03G00188480.1.CDS1"/>
    <property type="gene ID" value="TraesJUL1B03G00188480"/>
</dbReference>
<dbReference type="Gramene" id="TraesSTA1B03G00189450.1">
    <property type="protein sequence ID" value="TraesSTA1B03G00189450.1.CDS1"/>
    <property type="gene ID" value="TraesSTA1B03G00189450"/>
</dbReference>
<dbReference type="Gene3D" id="3.30.10.10">
    <property type="entry name" value="Trypsin Inhibitor V, subunit A"/>
    <property type="match status" value="1"/>
</dbReference>
<dbReference type="Gramene" id="TraesNOR1B03G00192780.1">
    <property type="protein sequence ID" value="TraesNOR1B03G00192780.1.CDS1"/>
    <property type="gene ID" value="TraesNOR1B03G00192780"/>
</dbReference>
<keyword evidence="2" id="KW-0646">Protease inhibitor</keyword>
<dbReference type="EnsemblPlants" id="TraesCS1B02G031200.1">
    <property type="protein sequence ID" value="TraesCS1B02G031200.1.cds1"/>
    <property type="gene ID" value="TraesCS1B02G031200"/>
</dbReference>
<dbReference type="Gramene" id="TraesCS1B03G0062500.1">
    <property type="protein sequence ID" value="TraesCS1B03G0062500.1.CDS1"/>
    <property type="gene ID" value="TraesCS1B03G0062500"/>
</dbReference>
<dbReference type="SMR" id="A0A3B5YRL6"/>
<dbReference type="Gramene" id="TraesCS1B02G031200.1">
    <property type="protein sequence ID" value="TraesCS1B02G031200.1.cds1"/>
    <property type="gene ID" value="TraesCS1B02G031200"/>
</dbReference>
<dbReference type="Proteomes" id="UP000019116">
    <property type="component" value="Chromosome 1B"/>
</dbReference>
<dbReference type="InterPro" id="IPR036354">
    <property type="entry name" value="Prot_inh_pot1_sf"/>
</dbReference>
<dbReference type="AlphaFoldDB" id="A0A3B5YRL6"/>